<reference evidence="1 2" key="1">
    <citation type="submission" date="2021-12" db="EMBL/GenBank/DDBJ databases">
        <title>Genome sequencing of bacteria with rrn-lacking chromosome and rrn-plasmid.</title>
        <authorList>
            <person name="Anda M."/>
            <person name="Iwasaki W."/>
        </authorList>
    </citation>
    <scope>NUCLEOTIDE SEQUENCE [LARGE SCALE GENOMIC DNA]</scope>
    <source>
        <strain evidence="1 2">DSM 100852</strain>
    </source>
</reference>
<evidence type="ECO:0008006" key="3">
    <source>
        <dbReference type="Google" id="ProtNLM"/>
    </source>
</evidence>
<gene>
    <name evidence="1" type="ORF">FUAX_13910</name>
</gene>
<dbReference type="RefSeq" id="WP_338394185.1">
    <property type="nucleotide sequence ID" value="NZ_AP025314.1"/>
</dbReference>
<evidence type="ECO:0000313" key="2">
    <source>
        <dbReference type="Proteomes" id="UP001348817"/>
    </source>
</evidence>
<evidence type="ECO:0000313" key="1">
    <source>
        <dbReference type="EMBL" id="BDD08959.1"/>
    </source>
</evidence>
<protein>
    <recommendedName>
        <fullName evidence="3">HEAT repeat domain-containing protein</fullName>
    </recommendedName>
</protein>
<accession>A0AAU9D3H4</accession>
<keyword evidence="2" id="KW-1185">Reference proteome</keyword>
<organism evidence="1 2">
    <name type="scientific">Fulvitalea axinellae</name>
    <dbReference type="NCBI Taxonomy" id="1182444"/>
    <lineage>
        <taxon>Bacteria</taxon>
        <taxon>Pseudomonadati</taxon>
        <taxon>Bacteroidota</taxon>
        <taxon>Cytophagia</taxon>
        <taxon>Cytophagales</taxon>
        <taxon>Persicobacteraceae</taxon>
        <taxon>Fulvitalea</taxon>
    </lineage>
</organism>
<proteinExistence type="predicted"/>
<dbReference type="KEGG" id="fax:FUAX_13910"/>
<name>A0AAU9D3H4_9BACT</name>
<dbReference type="AlphaFoldDB" id="A0AAU9D3H4"/>
<sequence>MKRFIVCVLAMFVITETFAIKGFALLSADYNYADKWNKGLYEKGPALSSVKEVYRNQKFYLLAVASDFVMNPNGFAKVYYSVEIDGPNGKQPIGWRDKLMFGWKCTKGVMYLAENPLCLSLDDNSPYGEYRVHVTVKDHYTGKSFEKDLKFNLVELPAVDAKTQIDMKTYNKWFSAYHRDPKPGQAISHYLTFVRSDAIKKRGRFIVGLNFFAEVLRNNPYLAKQAMDVYPELEDEAAFRLALLLHVSKTAPQEFFDKMEGKSKEVYLSMKDKPFPDVYGVVTSGRSLDALWAKFLAGGEYKAIHRLIQTLEYADSKGGLEAFKTSEKTAEDKKKAVREAVYNALIWSMKNNCKRHYQVRGYMRWALKNEELTSLQRSELEKILKEWQAGA</sequence>
<dbReference type="Proteomes" id="UP001348817">
    <property type="component" value="Chromosome"/>
</dbReference>
<dbReference type="EMBL" id="AP025314">
    <property type="protein sequence ID" value="BDD08959.1"/>
    <property type="molecule type" value="Genomic_DNA"/>
</dbReference>